<accession>A0A9N9FV07</accession>
<keyword evidence="3" id="KW-0689">Ribosomal protein</keyword>
<evidence type="ECO:0000313" key="8">
    <source>
        <dbReference type="Proteomes" id="UP000789572"/>
    </source>
</evidence>
<dbReference type="AlphaFoldDB" id="A0A9N9FV07"/>
<comment type="similarity">
    <text evidence="2">Belongs to the mitochondrion-specific ribosomal protein mL50 family.</text>
</comment>
<keyword evidence="5" id="KW-0687">Ribonucleoprotein</keyword>
<evidence type="ECO:0000256" key="1">
    <source>
        <dbReference type="ARBA" id="ARBA00004173"/>
    </source>
</evidence>
<evidence type="ECO:0000256" key="6">
    <source>
        <dbReference type="ARBA" id="ARBA00035183"/>
    </source>
</evidence>
<dbReference type="GO" id="GO:1990904">
    <property type="term" value="C:ribonucleoprotein complex"/>
    <property type="evidence" value="ECO:0007669"/>
    <property type="project" value="UniProtKB-KW"/>
</dbReference>
<evidence type="ECO:0000256" key="5">
    <source>
        <dbReference type="ARBA" id="ARBA00023274"/>
    </source>
</evidence>
<dbReference type="GO" id="GO:0005840">
    <property type="term" value="C:ribosome"/>
    <property type="evidence" value="ECO:0007669"/>
    <property type="project" value="UniProtKB-KW"/>
</dbReference>
<organism evidence="7 8">
    <name type="scientific">Paraglomus occultum</name>
    <dbReference type="NCBI Taxonomy" id="144539"/>
    <lineage>
        <taxon>Eukaryota</taxon>
        <taxon>Fungi</taxon>
        <taxon>Fungi incertae sedis</taxon>
        <taxon>Mucoromycota</taxon>
        <taxon>Glomeromycotina</taxon>
        <taxon>Glomeromycetes</taxon>
        <taxon>Paraglomerales</taxon>
        <taxon>Paraglomeraceae</taxon>
        <taxon>Paraglomus</taxon>
    </lineage>
</organism>
<dbReference type="OrthoDB" id="6220758at2759"/>
<comment type="caution">
    <text evidence="7">The sequence shown here is derived from an EMBL/GenBank/DDBJ whole genome shotgun (WGS) entry which is preliminary data.</text>
</comment>
<evidence type="ECO:0000313" key="7">
    <source>
        <dbReference type="EMBL" id="CAG8559462.1"/>
    </source>
</evidence>
<evidence type="ECO:0000256" key="3">
    <source>
        <dbReference type="ARBA" id="ARBA00022980"/>
    </source>
</evidence>
<evidence type="ECO:0000256" key="4">
    <source>
        <dbReference type="ARBA" id="ARBA00023128"/>
    </source>
</evidence>
<proteinExistence type="inferred from homology"/>
<protein>
    <recommendedName>
        <fullName evidence="6">Large ribosomal subunit protein mL50</fullName>
    </recommendedName>
</protein>
<sequence>MPPTPITAYKQIEAAFRTVVTRHLPEVGTKWLEVELTDPKLKFEILKGGVSVIGKEVPNLELNNIKTVSDALKFFLTPSTPDPRKGHPTAEWFEANKGALPQNMQFVPYTKERGVKRELRSKLDRKEY</sequence>
<dbReference type="Proteomes" id="UP000789572">
    <property type="component" value="Unassembled WGS sequence"/>
</dbReference>
<keyword evidence="4" id="KW-0496">Mitochondrion</keyword>
<keyword evidence="8" id="KW-1185">Reference proteome</keyword>
<dbReference type="EMBL" id="CAJVPJ010000834">
    <property type="protein sequence ID" value="CAG8559462.1"/>
    <property type="molecule type" value="Genomic_DNA"/>
</dbReference>
<dbReference type="GO" id="GO:0005739">
    <property type="term" value="C:mitochondrion"/>
    <property type="evidence" value="ECO:0007669"/>
    <property type="project" value="UniProtKB-SubCell"/>
</dbReference>
<dbReference type="Pfam" id="PF10501">
    <property type="entry name" value="Ribosomal_L50"/>
    <property type="match status" value="1"/>
</dbReference>
<dbReference type="InterPro" id="IPR018305">
    <property type="entry name" value="Ribosomal_m50"/>
</dbReference>
<reference evidence="7" key="1">
    <citation type="submission" date="2021-06" db="EMBL/GenBank/DDBJ databases">
        <authorList>
            <person name="Kallberg Y."/>
            <person name="Tangrot J."/>
            <person name="Rosling A."/>
        </authorList>
    </citation>
    <scope>NUCLEOTIDE SEQUENCE</scope>
    <source>
        <strain evidence="7">IA702</strain>
    </source>
</reference>
<gene>
    <name evidence="7" type="ORF">POCULU_LOCUS5434</name>
</gene>
<name>A0A9N9FV07_9GLOM</name>
<evidence type="ECO:0000256" key="2">
    <source>
        <dbReference type="ARBA" id="ARBA00008860"/>
    </source>
</evidence>
<comment type="subcellular location">
    <subcellularLocation>
        <location evidence="1">Mitochondrion</location>
    </subcellularLocation>
</comment>